<evidence type="ECO:0000313" key="2">
    <source>
        <dbReference type="EMBL" id="RIA98038.1"/>
    </source>
</evidence>
<name>A0A397TJ70_9GLOM</name>
<feature type="region of interest" description="Disordered" evidence="1">
    <location>
        <begin position="49"/>
        <end position="75"/>
    </location>
</feature>
<dbReference type="STRING" id="658196.A0A397TJ70"/>
<reference evidence="2 3" key="1">
    <citation type="submission" date="2018-06" db="EMBL/GenBank/DDBJ databases">
        <title>Comparative genomics reveals the genomic features of Rhizophagus irregularis, R. cerebriforme, R. diaphanum and Gigaspora rosea, and their symbiotic lifestyle signature.</title>
        <authorList>
            <person name="Morin E."/>
            <person name="San Clemente H."/>
            <person name="Chen E.C.H."/>
            <person name="De La Providencia I."/>
            <person name="Hainaut M."/>
            <person name="Kuo A."/>
            <person name="Kohler A."/>
            <person name="Murat C."/>
            <person name="Tang N."/>
            <person name="Roy S."/>
            <person name="Loubradou J."/>
            <person name="Henrissat B."/>
            <person name="Grigoriev I.V."/>
            <person name="Corradi N."/>
            <person name="Roux C."/>
            <person name="Martin F.M."/>
        </authorList>
    </citation>
    <scope>NUCLEOTIDE SEQUENCE [LARGE SCALE GENOMIC DNA]</scope>
    <source>
        <strain evidence="2 3">DAOM 227022</strain>
    </source>
</reference>
<dbReference type="GO" id="GO:0032543">
    <property type="term" value="P:mitochondrial translation"/>
    <property type="evidence" value="ECO:0007669"/>
    <property type="project" value="TreeGrafter"/>
</dbReference>
<gene>
    <name evidence="2" type="ORF">C1645_813255</name>
</gene>
<evidence type="ECO:0000256" key="1">
    <source>
        <dbReference type="SAM" id="MobiDB-lite"/>
    </source>
</evidence>
<organism evidence="2 3">
    <name type="scientific">Glomus cerebriforme</name>
    <dbReference type="NCBI Taxonomy" id="658196"/>
    <lineage>
        <taxon>Eukaryota</taxon>
        <taxon>Fungi</taxon>
        <taxon>Fungi incertae sedis</taxon>
        <taxon>Mucoromycota</taxon>
        <taxon>Glomeromycotina</taxon>
        <taxon>Glomeromycetes</taxon>
        <taxon>Glomerales</taxon>
        <taxon>Glomeraceae</taxon>
        <taxon>Glomus</taxon>
    </lineage>
</organism>
<comment type="caution">
    <text evidence="2">The sequence shown here is derived from an EMBL/GenBank/DDBJ whole genome shotgun (WGS) entry which is preliminary data.</text>
</comment>
<dbReference type="Pfam" id="PF12298">
    <property type="entry name" value="Bot1p"/>
    <property type="match status" value="1"/>
</dbReference>
<accession>A0A397TJ70</accession>
<dbReference type="EMBL" id="QKYT01000021">
    <property type="protein sequence ID" value="RIA98038.1"/>
    <property type="molecule type" value="Genomic_DNA"/>
</dbReference>
<dbReference type="GO" id="GO:0005763">
    <property type="term" value="C:mitochondrial small ribosomal subunit"/>
    <property type="evidence" value="ECO:0007669"/>
    <property type="project" value="TreeGrafter"/>
</dbReference>
<dbReference type="OrthoDB" id="10052321at2759"/>
<dbReference type="PANTHER" id="PTHR28158:SF1">
    <property type="entry name" value="SMALL RIBOSOMAL SUBUNIT PROTEIN MS45"/>
    <property type="match status" value="1"/>
</dbReference>
<dbReference type="AlphaFoldDB" id="A0A397TJ70"/>
<dbReference type="InterPro" id="IPR021036">
    <property type="entry name" value="Ribosomal_mS45"/>
</dbReference>
<dbReference type="GO" id="GO:0003735">
    <property type="term" value="F:structural constituent of ribosome"/>
    <property type="evidence" value="ECO:0007669"/>
    <property type="project" value="TreeGrafter"/>
</dbReference>
<keyword evidence="3" id="KW-1185">Reference proteome</keyword>
<evidence type="ECO:0000313" key="3">
    <source>
        <dbReference type="Proteomes" id="UP000265703"/>
    </source>
</evidence>
<protein>
    <submittedName>
        <fullName evidence="2">Eukaryotic mitochondrial regulator protein</fullName>
    </submittedName>
</protein>
<dbReference type="PANTHER" id="PTHR28158">
    <property type="entry name" value="37S RIBOSOMAL PROTEIN S35, MITOCHONDRIAL"/>
    <property type="match status" value="1"/>
</dbReference>
<dbReference type="Proteomes" id="UP000265703">
    <property type="component" value="Unassembled WGS sequence"/>
</dbReference>
<sequence>MRIISNTLIKQVSTSTFAYTIPYPSFYSYKRTYYSTPILFDKNETTPLPKEEAVDTAQSKASSEEAPGGFTLNPGRARRPKYKLWLLNEGNKFANFYDRPNYLDANIPFPMNPFFKPQPPLNDHAKEEIWVKFTEAEQTPRKIGTDYGISLKRVEAILKLKKMEKDMVKKGITLQVDLRERIEKMLGARSFRAEPLTDTLPNVGKPNFEIIDENQNFSPKDAAKILRRPALSKIQEKESKEELLNPFSLKDNSEKDKQIMTLVGRDKNETNQRFRFKFKAKGKEQNTILRDRDGSLYEIKKELIR</sequence>
<proteinExistence type="predicted"/>